<dbReference type="SMART" id="SM00382">
    <property type="entry name" value="AAA"/>
    <property type="match status" value="1"/>
</dbReference>
<evidence type="ECO:0000256" key="2">
    <source>
        <dbReference type="ARBA" id="ARBA00022692"/>
    </source>
</evidence>
<dbReference type="RefSeq" id="WP_317561550.1">
    <property type="nucleotide sequence ID" value="NZ_JAWLIP010000005.1"/>
</dbReference>
<dbReference type="NCBIfam" id="TIGR02857">
    <property type="entry name" value="CydD"/>
    <property type="match status" value="1"/>
</dbReference>
<dbReference type="Gene3D" id="3.40.50.300">
    <property type="entry name" value="P-loop containing nucleotide triphosphate hydrolases"/>
    <property type="match status" value="1"/>
</dbReference>
<dbReference type="CDD" id="cd18584">
    <property type="entry name" value="ABC_6TM_AarD_CydD"/>
    <property type="match status" value="1"/>
</dbReference>
<evidence type="ECO:0000256" key="4">
    <source>
        <dbReference type="ARBA" id="ARBA00022840"/>
    </source>
</evidence>
<evidence type="ECO:0000313" key="12">
    <source>
        <dbReference type="Proteomes" id="UP001185659"/>
    </source>
</evidence>
<comment type="subcellular location">
    <subcellularLocation>
        <location evidence="1">Cell membrane</location>
        <topology evidence="1">Multi-pass membrane protein</topology>
    </subcellularLocation>
</comment>
<keyword evidence="6 8" id="KW-0472">Membrane</keyword>
<dbReference type="SUPFAM" id="SSF90123">
    <property type="entry name" value="ABC transporter transmembrane region"/>
    <property type="match status" value="1"/>
</dbReference>
<dbReference type="PANTHER" id="PTHR24221">
    <property type="entry name" value="ATP-BINDING CASSETTE SUB-FAMILY B"/>
    <property type="match status" value="1"/>
</dbReference>
<dbReference type="InterPro" id="IPR011527">
    <property type="entry name" value="ABC1_TM_dom"/>
</dbReference>
<accession>A0ABU4AM60</accession>
<keyword evidence="12" id="KW-1185">Reference proteome</keyword>
<keyword evidence="5 8" id="KW-1133">Transmembrane helix</keyword>
<name>A0ABU4AM60_9HYPH</name>
<evidence type="ECO:0000256" key="5">
    <source>
        <dbReference type="ARBA" id="ARBA00022989"/>
    </source>
</evidence>
<keyword evidence="2 8" id="KW-0812">Transmembrane</keyword>
<dbReference type="InterPro" id="IPR014216">
    <property type="entry name" value="ABC_transptr_CydD"/>
</dbReference>
<sequence length="585" mass="60683">MTSVDAALEERSASAAGRAVSRAHPAGRQGDAAQAEKGVSRAAVLLQVASSLLWLPQAALLAMAVGGIAAGEGASAAWLPALGILVLGVARSVADGAGSRLAFRQARSQLSALRVQAVAALSETSPLDTTRPSSGLAASTLAEQAEAIVPYVARFRPARQKAAIVPLAILACVFVYSWAAGLVLLLAAPLIPIFMALVGWRAKQASEEQLAEMGSMNAFLMDRLRGLTTIRSFDAVDRTANRLRASAEDLRRRTMAVLRIAFLSSAVLELFAALGVAMVAVYVGFHLLGELNFGAWGGKLTLAEGLFILLLAPSFFEPLRDLSAVWHDRASGQAAFEALEKLAQTGRHLVGASAKPTSSREAQSGALSLSVEDLRFSHTAEGARVFSGFDLDIQPGERVALMAPSGEGKSTLLALIAGLIAPDGGTIRIDGRTLDDAGAADLRRAIAWIGQDPHIFPGTISSNVALGREGVGPEQVSHALEAVSLSRLAAARGPAMIGEGGFGLSGGEALRLALARAAATPETGLVLADEPTAHLDRETAQEIADSLLRISAGKTLVVATHDPVLASRMDRVITLQTPQTAGGAL</sequence>
<gene>
    <name evidence="11" type="primary">cydD</name>
    <name evidence="11" type="ORF">R2G56_13165</name>
</gene>
<reference evidence="11 12" key="1">
    <citation type="submission" date="2023-10" db="EMBL/GenBank/DDBJ databases">
        <authorList>
            <person name="Venkata Ramana C."/>
            <person name="Sasikala C."/>
            <person name="Dhurka M."/>
        </authorList>
    </citation>
    <scope>NUCLEOTIDE SEQUENCE [LARGE SCALE GENOMIC DNA]</scope>
    <source>
        <strain evidence="11 12">KCTC 32151</strain>
    </source>
</reference>
<evidence type="ECO:0000313" key="11">
    <source>
        <dbReference type="EMBL" id="MDV6227241.1"/>
    </source>
</evidence>
<dbReference type="InterPro" id="IPR003439">
    <property type="entry name" value="ABC_transporter-like_ATP-bd"/>
</dbReference>
<feature type="transmembrane region" description="Helical" evidence="8">
    <location>
        <begin position="260"/>
        <end position="287"/>
    </location>
</feature>
<dbReference type="SUPFAM" id="SSF52540">
    <property type="entry name" value="P-loop containing nucleoside triphosphate hydrolases"/>
    <property type="match status" value="1"/>
</dbReference>
<evidence type="ECO:0000256" key="7">
    <source>
        <dbReference type="SAM" id="MobiDB-lite"/>
    </source>
</evidence>
<feature type="transmembrane region" description="Helical" evidence="8">
    <location>
        <begin position="44"/>
        <end position="70"/>
    </location>
</feature>
<evidence type="ECO:0000256" key="1">
    <source>
        <dbReference type="ARBA" id="ARBA00004651"/>
    </source>
</evidence>
<comment type="caution">
    <text evidence="11">The sequence shown here is derived from an EMBL/GenBank/DDBJ whole genome shotgun (WGS) entry which is preliminary data.</text>
</comment>
<keyword evidence="4" id="KW-0067">ATP-binding</keyword>
<dbReference type="InterPro" id="IPR003593">
    <property type="entry name" value="AAA+_ATPase"/>
</dbReference>
<evidence type="ECO:0000259" key="10">
    <source>
        <dbReference type="PROSITE" id="PS50929"/>
    </source>
</evidence>
<feature type="transmembrane region" description="Helical" evidence="8">
    <location>
        <begin position="76"/>
        <end position="94"/>
    </location>
</feature>
<dbReference type="PANTHER" id="PTHR24221:SF261">
    <property type="entry name" value="GLUTATHIONE_L-CYSTEINE TRANSPORT SYSTEM ATP-BINDING_PERMEASE PROTEIN CYDD"/>
    <property type="match status" value="1"/>
</dbReference>
<evidence type="ECO:0000256" key="3">
    <source>
        <dbReference type="ARBA" id="ARBA00022741"/>
    </source>
</evidence>
<dbReference type="InterPro" id="IPR027417">
    <property type="entry name" value="P-loop_NTPase"/>
</dbReference>
<dbReference type="InterPro" id="IPR036640">
    <property type="entry name" value="ABC1_TM_sf"/>
</dbReference>
<evidence type="ECO:0000256" key="6">
    <source>
        <dbReference type="ARBA" id="ARBA00023136"/>
    </source>
</evidence>
<dbReference type="Gene3D" id="1.20.1560.10">
    <property type="entry name" value="ABC transporter type 1, transmembrane domain"/>
    <property type="match status" value="1"/>
</dbReference>
<feature type="transmembrane region" description="Helical" evidence="8">
    <location>
        <begin position="185"/>
        <end position="202"/>
    </location>
</feature>
<evidence type="ECO:0000259" key="9">
    <source>
        <dbReference type="PROSITE" id="PS50893"/>
    </source>
</evidence>
<dbReference type="Pfam" id="PF00664">
    <property type="entry name" value="ABC_membrane"/>
    <property type="match status" value="1"/>
</dbReference>
<proteinExistence type="predicted"/>
<dbReference type="Pfam" id="PF00005">
    <property type="entry name" value="ABC_tran"/>
    <property type="match status" value="1"/>
</dbReference>
<dbReference type="PROSITE" id="PS50929">
    <property type="entry name" value="ABC_TM1F"/>
    <property type="match status" value="1"/>
</dbReference>
<feature type="region of interest" description="Disordered" evidence="7">
    <location>
        <begin position="13"/>
        <end position="33"/>
    </location>
</feature>
<dbReference type="PROSITE" id="PS50893">
    <property type="entry name" value="ABC_TRANSPORTER_2"/>
    <property type="match status" value="1"/>
</dbReference>
<dbReference type="CDD" id="cd03228">
    <property type="entry name" value="ABCC_MRP_Like"/>
    <property type="match status" value="1"/>
</dbReference>
<dbReference type="EMBL" id="JAWLIP010000005">
    <property type="protein sequence ID" value="MDV6227241.1"/>
    <property type="molecule type" value="Genomic_DNA"/>
</dbReference>
<feature type="compositionally biased region" description="Low complexity" evidence="7">
    <location>
        <begin position="13"/>
        <end position="23"/>
    </location>
</feature>
<feature type="domain" description="ABC transmembrane type-1" evidence="10">
    <location>
        <begin position="42"/>
        <end position="331"/>
    </location>
</feature>
<feature type="transmembrane region" description="Helical" evidence="8">
    <location>
        <begin position="162"/>
        <end position="179"/>
    </location>
</feature>
<dbReference type="Proteomes" id="UP001185659">
    <property type="component" value="Unassembled WGS sequence"/>
</dbReference>
<protein>
    <submittedName>
        <fullName evidence="11">Thiol reductant ABC exporter subunit CydD</fullName>
    </submittedName>
</protein>
<dbReference type="InterPro" id="IPR039421">
    <property type="entry name" value="Type_1_exporter"/>
</dbReference>
<organism evidence="11 12">
    <name type="scientific">Nitratireductor aquimarinus</name>
    <dbReference type="NCBI Taxonomy" id="889300"/>
    <lineage>
        <taxon>Bacteria</taxon>
        <taxon>Pseudomonadati</taxon>
        <taxon>Pseudomonadota</taxon>
        <taxon>Alphaproteobacteria</taxon>
        <taxon>Hyphomicrobiales</taxon>
        <taxon>Phyllobacteriaceae</taxon>
        <taxon>Nitratireductor</taxon>
    </lineage>
</organism>
<keyword evidence="3" id="KW-0547">Nucleotide-binding</keyword>
<evidence type="ECO:0000256" key="8">
    <source>
        <dbReference type="SAM" id="Phobius"/>
    </source>
</evidence>
<feature type="domain" description="ABC transporter" evidence="9">
    <location>
        <begin position="369"/>
        <end position="585"/>
    </location>
</feature>